<evidence type="ECO:0000313" key="1">
    <source>
        <dbReference type="EMBL" id="KAK7788892.1"/>
    </source>
</evidence>
<accession>A0AAN9V5L7</accession>
<sequence length="97" mass="10907">MNRNHMQCFFAPADMSKDYPASSQNGFRTNYRNGKMDQLRLDLVKGDVKGVETALNEGVAADHVLRGDWDLLMYASSLGHSDIVRLLLKKGCQSKFL</sequence>
<comment type="caution">
    <text evidence="1">The sequence shown here is derived from an EMBL/GenBank/DDBJ whole genome shotgun (WGS) entry which is preliminary data.</text>
</comment>
<organism evidence="1 2">
    <name type="scientific">Gryllus longicercus</name>
    <dbReference type="NCBI Taxonomy" id="2509291"/>
    <lineage>
        <taxon>Eukaryota</taxon>
        <taxon>Metazoa</taxon>
        <taxon>Ecdysozoa</taxon>
        <taxon>Arthropoda</taxon>
        <taxon>Hexapoda</taxon>
        <taxon>Insecta</taxon>
        <taxon>Pterygota</taxon>
        <taxon>Neoptera</taxon>
        <taxon>Polyneoptera</taxon>
        <taxon>Orthoptera</taxon>
        <taxon>Ensifera</taxon>
        <taxon>Gryllidea</taxon>
        <taxon>Grylloidea</taxon>
        <taxon>Gryllidae</taxon>
        <taxon>Gryllinae</taxon>
        <taxon>Gryllus</taxon>
    </lineage>
</organism>
<reference evidence="1 2" key="1">
    <citation type="submission" date="2024-03" db="EMBL/GenBank/DDBJ databases">
        <title>The genome assembly and annotation of the cricket Gryllus longicercus Weissman &amp; Gray.</title>
        <authorList>
            <person name="Szrajer S."/>
            <person name="Gray D."/>
            <person name="Ylla G."/>
        </authorList>
    </citation>
    <scope>NUCLEOTIDE SEQUENCE [LARGE SCALE GENOMIC DNA]</scope>
    <source>
        <strain evidence="1">DAG 2021-001</strain>
        <tissue evidence="1">Whole body minus gut</tissue>
    </source>
</reference>
<dbReference type="InterPro" id="IPR036770">
    <property type="entry name" value="Ankyrin_rpt-contain_sf"/>
</dbReference>
<dbReference type="EMBL" id="JAZDUA010000902">
    <property type="protein sequence ID" value="KAK7788892.1"/>
    <property type="molecule type" value="Genomic_DNA"/>
</dbReference>
<protein>
    <submittedName>
        <fullName evidence="1">Uncharacterized protein</fullName>
    </submittedName>
</protein>
<evidence type="ECO:0000313" key="2">
    <source>
        <dbReference type="Proteomes" id="UP001378592"/>
    </source>
</evidence>
<keyword evidence="2" id="KW-1185">Reference proteome</keyword>
<gene>
    <name evidence="1" type="ORF">R5R35_014116</name>
</gene>
<proteinExistence type="predicted"/>
<name>A0AAN9V5L7_9ORTH</name>
<dbReference type="SUPFAM" id="SSF48403">
    <property type="entry name" value="Ankyrin repeat"/>
    <property type="match status" value="1"/>
</dbReference>
<dbReference type="AlphaFoldDB" id="A0AAN9V5L7"/>
<dbReference type="Proteomes" id="UP001378592">
    <property type="component" value="Unassembled WGS sequence"/>
</dbReference>
<dbReference type="Gene3D" id="1.25.40.20">
    <property type="entry name" value="Ankyrin repeat-containing domain"/>
    <property type="match status" value="1"/>
</dbReference>